<evidence type="ECO:0008006" key="3">
    <source>
        <dbReference type="Google" id="ProtNLM"/>
    </source>
</evidence>
<keyword evidence="1" id="KW-1133">Transmembrane helix</keyword>
<comment type="caution">
    <text evidence="2">The sequence shown here is derived from an EMBL/GenBank/DDBJ whole genome shotgun (WGS) entry which is preliminary data.</text>
</comment>
<sequence>MKNNFLTFIISVIIIAVLAIALTLRWSSDDKANIESKTNTGEIVQMADYVKDKEEDKIKVLVPDKKPEVKKLISEPITNALSRLTKKHFWINVSPWDSPINPEKFSWYHTWADFEITSREANAEVSVYAICSWPLLLKKTAIWYWGIAVQKCKINNSEVSVIYWHLKFSSITWRPKQDIDSGQKLWILGKWNSDETWWERKHLHLSIYKWVGIDTRGYVNSKNSLKDWVDVGALLEWN</sequence>
<protein>
    <recommendedName>
        <fullName evidence="3">Peptidase M23 domain-containing protein</fullName>
    </recommendedName>
</protein>
<evidence type="ECO:0000313" key="2">
    <source>
        <dbReference type="EMBL" id="EKE27834.1"/>
    </source>
</evidence>
<accession>K2GC66</accession>
<name>K2GC66_9BACT</name>
<evidence type="ECO:0000256" key="1">
    <source>
        <dbReference type="SAM" id="Phobius"/>
    </source>
</evidence>
<dbReference type="AlphaFoldDB" id="K2GC66"/>
<feature type="transmembrane region" description="Helical" evidence="1">
    <location>
        <begin position="6"/>
        <end position="24"/>
    </location>
</feature>
<proteinExistence type="predicted"/>
<reference evidence="2" key="1">
    <citation type="journal article" date="2012" name="Science">
        <title>Fermentation, hydrogen, and sulfur metabolism in multiple uncultivated bacterial phyla.</title>
        <authorList>
            <person name="Wrighton K.C."/>
            <person name="Thomas B.C."/>
            <person name="Sharon I."/>
            <person name="Miller C.S."/>
            <person name="Castelle C.J."/>
            <person name="VerBerkmoes N.C."/>
            <person name="Wilkins M.J."/>
            <person name="Hettich R.L."/>
            <person name="Lipton M.S."/>
            <person name="Williams K.H."/>
            <person name="Long P.E."/>
            <person name="Banfield J.F."/>
        </authorList>
    </citation>
    <scope>NUCLEOTIDE SEQUENCE [LARGE SCALE GENOMIC DNA]</scope>
</reference>
<organism evidence="2">
    <name type="scientific">uncultured bacterium</name>
    <name type="common">gcode 4</name>
    <dbReference type="NCBI Taxonomy" id="1234023"/>
    <lineage>
        <taxon>Bacteria</taxon>
        <taxon>environmental samples</taxon>
    </lineage>
</organism>
<gene>
    <name evidence="2" type="ORF">ACD_3C00144G0003</name>
</gene>
<keyword evidence="1" id="KW-0812">Transmembrane</keyword>
<dbReference type="EMBL" id="AMFJ01000418">
    <property type="protein sequence ID" value="EKE27834.1"/>
    <property type="molecule type" value="Genomic_DNA"/>
</dbReference>
<keyword evidence="1" id="KW-0472">Membrane</keyword>